<dbReference type="Pfam" id="PF20465">
    <property type="entry name" value="MmeI_hel"/>
    <property type="match status" value="1"/>
</dbReference>
<evidence type="ECO:0000313" key="6">
    <source>
        <dbReference type="EMBL" id="OQW98512.1"/>
    </source>
</evidence>
<keyword evidence="2" id="KW-0489">Methyltransferase</keyword>
<dbReference type="AlphaFoldDB" id="A0A1Y1Q7P8"/>
<protein>
    <recommendedName>
        <fullName evidence="1">site-specific DNA-methyltransferase (adenine-specific)</fullName>
        <ecNumber evidence="1">2.1.1.72</ecNumber>
    </recommendedName>
</protein>
<evidence type="ECO:0000256" key="3">
    <source>
        <dbReference type="ARBA" id="ARBA00022679"/>
    </source>
</evidence>
<dbReference type="STRING" id="1123401.GCA_000621325_03295"/>
<reference evidence="6 7" key="1">
    <citation type="submission" date="2017-01" db="EMBL/GenBank/DDBJ databases">
        <title>Novel large sulfur bacteria in the metagenomes of groundwater-fed chemosynthetic microbial mats in the Lake Huron basin.</title>
        <authorList>
            <person name="Sharrar A.M."/>
            <person name="Flood B.E."/>
            <person name="Bailey J.V."/>
            <person name="Jones D.S."/>
            <person name="Biddanda B."/>
            <person name="Ruberg S.A."/>
            <person name="Marcus D.N."/>
            <person name="Dick G.J."/>
        </authorList>
    </citation>
    <scope>NUCLEOTIDE SEQUENCE [LARGE SCALE GENOMIC DNA]</scope>
    <source>
        <strain evidence="6">A8</strain>
    </source>
</reference>
<name>A0A1Y1Q7P8_9GAMM</name>
<keyword evidence="3" id="KW-0808">Transferase</keyword>
<dbReference type="GO" id="GO:0032259">
    <property type="term" value="P:methylation"/>
    <property type="evidence" value="ECO:0007669"/>
    <property type="project" value="UniProtKB-KW"/>
</dbReference>
<dbReference type="EMBL" id="MTEJ01000747">
    <property type="protein sequence ID" value="OQW98512.1"/>
    <property type="molecule type" value="Genomic_DNA"/>
</dbReference>
<evidence type="ECO:0000256" key="4">
    <source>
        <dbReference type="ARBA" id="ARBA00047942"/>
    </source>
</evidence>
<dbReference type="PANTHER" id="PTHR33841:SF1">
    <property type="entry name" value="DNA METHYLTRANSFERASE A"/>
    <property type="match status" value="1"/>
</dbReference>
<feature type="non-terminal residue" evidence="6">
    <location>
        <position position="441"/>
    </location>
</feature>
<evidence type="ECO:0000259" key="5">
    <source>
        <dbReference type="Pfam" id="PF20465"/>
    </source>
</evidence>
<dbReference type="InterPro" id="IPR050953">
    <property type="entry name" value="N4_N6_ade-DNA_methylase"/>
</dbReference>
<sequence length="441" mass="50124">MSNNQRLFHPRSLSKALAANNPLKDGQIPAAARKVLEEWHAMITDIKKQNEKKLQPEFFRDLCGTVLGYKSFSQKDKKTGQWTFGAEESSGRGFADFCFGVFSDKNKQRLAPFELKSPHTSNMDIPMGRTLSTVAQAAQYAENSKGEARWYLVSNCIEIRLYKFPHSNYIYESWQIADLIKPDEYARFVLLLGAKNLLSGATEALFTQSQQAEKDITNALYADYREIRIKLINGMKRENGRFSRQSMVARAQTLLDRVLFIAFAEDRGLLPANTLATYILAKDSLTDAWERLKQLFKAVNDGNPKRDIPRYNGDLFKPDAELEALTISDGLLHELQRLWVYDFDSDVNVTILGHIFEQSIADLDQIYESLDEQTDLELTQQKHGTSGKRKQDGVVYTPDFITAWIVEHTLGAYLSKCKQAIAAEADSLAWWSAYRQTLATT</sequence>
<dbReference type="Proteomes" id="UP000192491">
    <property type="component" value="Unassembled WGS sequence"/>
</dbReference>
<evidence type="ECO:0000256" key="2">
    <source>
        <dbReference type="ARBA" id="ARBA00022603"/>
    </source>
</evidence>
<dbReference type="GO" id="GO:0009007">
    <property type="term" value="F:site-specific DNA-methyltransferase (adenine-specific) activity"/>
    <property type="evidence" value="ECO:0007669"/>
    <property type="project" value="UniProtKB-EC"/>
</dbReference>
<dbReference type="SUPFAM" id="SSF53335">
    <property type="entry name" value="S-adenosyl-L-methionine-dependent methyltransferases"/>
    <property type="match status" value="1"/>
</dbReference>
<dbReference type="EC" id="2.1.1.72" evidence="1"/>
<comment type="caution">
    <text evidence="6">The sequence shown here is derived from an EMBL/GenBank/DDBJ whole genome shotgun (WGS) entry which is preliminary data.</text>
</comment>
<dbReference type="PANTHER" id="PTHR33841">
    <property type="entry name" value="DNA METHYLTRANSFERASE YEEA-RELATED"/>
    <property type="match status" value="1"/>
</dbReference>
<evidence type="ECO:0000313" key="7">
    <source>
        <dbReference type="Proteomes" id="UP000192491"/>
    </source>
</evidence>
<feature type="domain" description="MmeI-like helicase spacer" evidence="5">
    <location>
        <begin position="251"/>
        <end position="316"/>
    </location>
</feature>
<proteinExistence type="predicted"/>
<organism evidence="6 7">
    <name type="scientific">Thiothrix lacustris</name>
    <dbReference type="NCBI Taxonomy" id="525917"/>
    <lineage>
        <taxon>Bacteria</taxon>
        <taxon>Pseudomonadati</taxon>
        <taxon>Pseudomonadota</taxon>
        <taxon>Gammaproteobacteria</taxon>
        <taxon>Thiotrichales</taxon>
        <taxon>Thiotrichaceae</taxon>
        <taxon>Thiothrix</taxon>
    </lineage>
</organism>
<dbReference type="InterPro" id="IPR046819">
    <property type="entry name" value="MmeI_hel"/>
</dbReference>
<accession>A0A1Y1Q7P8</accession>
<gene>
    <name evidence="6" type="ORF">BWK73_52285</name>
</gene>
<evidence type="ECO:0000256" key="1">
    <source>
        <dbReference type="ARBA" id="ARBA00011900"/>
    </source>
</evidence>
<comment type="catalytic activity">
    <reaction evidence="4">
        <text>a 2'-deoxyadenosine in DNA + S-adenosyl-L-methionine = an N(6)-methyl-2'-deoxyadenosine in DNA + S-adenosyl-L-homocysteine + H(+)</text>
        <dbReference type="Rhea" id="RHEA:15197"/>
        <dbReference type="Rhea" id="RHEA-COMP:12418"/>
        <dbReference type="Rhea" id="RHEA-COMP:12419"/>
        <dbReference type="ChEBI" id="CHEBI:15378"/>
        <dbReference type="ChEBI" id="CHEBI:57856"/>
        <dbReference type="ChEBI" id="CHEBI:59789"/>
        <dbReference type="ChEBI" id="CHEBI:90615"/>
        <dbReference type="ChEBI" id="CHEBI:90616"/>
        <dbReference type="EC" id="2.1.1.72"/>
    </reaction>
</comment>
<dbReference type="InterPro" id="IPR029063">
    <property type="entry name" value="SAM-dependent_MTases_sf"/>
</dbReference>